<evidence type="ECO:0000313" key="2">
    <source>
        <dbReference type="Proteomes" id="UP000509346"/>
    </source>
</evidence>
<dbReference type="OrthoDB" id="355102at2157"/>
<dbReference type="Proteomes" id="UP000509346">
    <property type="component" value="Chromosome"/>
</dbReference>
<dbReference type="RefSeq" id="WP_179920814.1">
    <property type="nucleotide sequence ID" value="NZ_CP058909.1"/>
</dbReference>
<dbReference type="GeneID" id="56081890"/>
<protein>
    <submittedName>
        <fullName evidence="1">Uncharacterized protein</fullName>
    </submittedName>
</protein>
<dbReference type="EMBL" id="CP058909">
    <property type="protein sequence ID" value="QLH81001.1"/>
    <property type="molecule type" value="Genomic_DNA"/>
</dbReference>
<gene>
    <name evidence="1" type="ORF">HZS54_04835</name>
</gene>
<dbReference type="KEGG" id="hpel:HZS54_04835"/>
<name>A0A7D5P7C4_9EURY</name>
<reference evidence="1 2" key="1">
    <citation type="submission" date="2020-07" db="EMBL/GenBank/DDBJ databases">
        <title>Halosimplex litoreum sp. nov. and Halosimplex rubrum sp. nov., isolated from different salt environments.</title>
        <authorList>
            <person name="Cui H."/>
        </authorList>
    </citation>
    <scope>NUCLEOTIDE SEQUENCE [LARGE SCALE GENOMIC DNA]</scope>
    <source>
        <strain evidence="1 2">R2</strain>
    </source>
</reference>
<accession>A0A7D5P7C4</accession>
<evidence type="ECO:0000313" key="1">
    <source>
        <dbReference type="EMBL" id="QLH81001.1"/>
    </source>
</evidence>
<organism evidence="1 2">
    <name type="scientific">Halosimplex pelagicum</name>
    <dbReference type="NCBI Taxonomy" id="869886"/>
    <lineage>
        <taxon>Archaea</taxon>
        <taxon>Methanobacteriati</taxon>
        <taxon>Methanobacteriota</taxon>
        <taxon>Stenosarchaea group</taxon>
        <taxon>Halobacteria</taxon>
        <taxon>Halobacteriales</taxon>
        <taxon>Haloarculaceae</taxon>
        <taxon>Halosimplex</taxon>
    </lineage>
</organism>
<dbReference type="AlphaFoldDB" id="A0A7D5P7C4"/>
<proteinExistence type="predicted"/>
<keyword evidence="2" id="KW-1185">Reference proteome</keyword>
<sequence>MVIFDRRDEFADSESNLETVAAEAHDLYSSDAFKDDVAEALGPVVKQHLDCEAVDAAAEEVLREWMAKEAMGGLFQLRNQIVTNRQADFAEGDLIRMQSASDPDEIIRYVIDDAAPDDTGVRVYRVPDDPDDDPSMTDHSAGHIKFCDRFAVDRSYRDAEARPFVVARRLGNGQGVDLDE</sequence>